<dbReference type="EMBL" id="JALIGE010000074">
    <property type="protein sequence ID" value="MCS2162295.1"/>
    <property type="molecule type" value="Genomic_DNA"/>
</dbReference>
<reference evidence="1 2" key="1">
    <citation type="submission" date="2022-04" db="EMBL/GenBank/DDBJ databases">
        <title>Proposal of a three novel species of Scandinavium, Scandinavium hiltneri, Scandinavium manionii, Scandinavium tedordense.</title>
        <authorList>
            <person name="Maddock D.W."/>
            <person name="Brady C.L."/>
            <person name="Denman S."/>
            <person name="Arnold D."/>
        </authorList>
    </citation>
    <scope>NUCLEOTIDE SEQUENCE [LARGE SCALE GENOMIC DNA]</scope>
    <source>
        <strain evidence="1 2">H11S7</strain>
    </source>
</reference>
<sequence length="311" mass="36294">MRNIGLLNKLIKSTRRWSKKTNLSFFTALNRYFIEKKKQHIFDVLNELNVSPEKTADNVSLRQTEKIVWVCWFQGIEQAPILVKRCVESIQKNVGDARVVILDDENIKGYISLPTYIIEKYQRGLISKAHYSDIVRCSLLAQYGGIWMDATVYLTRRIPDHLFHCDFSSLRFNEGNTDEAISLGYWTAYFLASQKNDPYIVMVRDLLYQYWQKYDALIEYFLIDYTLLFGIEKFAFFKALVEEQPVIGNKRFYIRQFINEPVNADVINKLNQDLVGIYKLSHKAGYSEAKGSDRTLYGRILDNSFTLDSSS</sequence>
<dbReference type="RefSeq" id="WP_258988872.1">
    <property type="nucleotide sequence ID" value="NZ_JALIGE010000074.1"/>
</dbReference>
<dbReference type="Pfam" id="PF05704">
    <property type="entry name" value="Caps_synth"/>
    <property type="match status" value="1"/>
</dbReference>
<comment type="caution">
    <text evidence="1">The sequence shown here is derived from an EMBL/GenBank/DDBJ whole genome shotgun (WGS) entry which is preliminary data.</text>
</comment>
<gene>
    <name evidence="1" type="ORF">MUU47_14440</name>
</gene>
<accession>A0ABT2E338</accession>
<keyword evidence="2" id="KW-1185">Reference proteome</keyword>
<evidence type="ECO:0000313" key="2">
    <source>
        <dbReference type="Proteomes" id="UP001205357"/>
    </source>
</evidence>
<organism evidence="1 2">
    <name type="scientific">Scandinavium hiltneri</name>
    <dbReference type="NCBI Taxonomy" id="2926519"/>
    <lineage>
        <taxon>Bacteria</taxon>
        <taxon>Pseudomonadati</taxon>
        <taxon>Pseudomonadota</taxon>
        <taxon>Gammaproteobacteria</taxon>
        <taxon>Enterobacterales</taxon>
        <taxon>Enterobacteriaceae</taxon>
        <taxon>Scandinavium</taxon>
    </lineage>
</organism>
<dbReference type="Gene3D" id="3.90.550.20">
    <property type="match status" value="1"/>
</dbReference>
<protein>
    <submittedName>
        <fullName evidence="1">Capsular polysaccharide synthesis protein</fullName>
    </submittedName>
</protein>
<dbReference type="InterPro" id="IPR008441">
    <property type="entry name" value="AfumC-like_glycosyl_Trfase"/>
</dbReference>
<dbReference type="SUPFAM" id="SSF53448">
    <property type="entry name" value="Nucleotide-diphospho-sugar transferases"/>
    <property type="match status" value="1"/>
</dbReference>
<proteinExistence type="predicted"/>
<dbReference type="InterPro" id="IPR029044">
    <property type="entry name" value="Nucleotide-diphossugar_trans"/>
</dbReference>
<evidence type="ECO:0000313" key="1">
    <source>
        <dbReference type="EMBL" id="MCS2162295.1"/>
    </source>
</evidence>
<dbReference type="Proteomes" id="UP001205357">
    <property type="component" value="Unassembled WGS sequence"/>
</dbReference>
<name>A0ABT2E338_9ENTR</name>